<gene>
    <name evidence="1" type="ORF">CCO03_17115</name>
</gene>
<dbReference type="KEGG" id="cser:CCO03_17115"/>
<evidence type="ECO:0000313" key="2">
    <source>
        <dbReference type="Proteomes" id="UP000196138"/>
    </source>
</evidence>
<dbReference type="Proteomes" id="UP000196138">
    <property type="component" value="Chromosome"/>
</dbReference>
<keyword evidence="2" id="KW-1185">Reference proteome</keyword>
<accession>A0A1Y0ERF8</accession>
<dbReference type="EMBL" id="CP021455">
    <property type="protein sequence ID" value="ARU06166.1"/>
    <property type="molecule type" value="Genomic_DNA"/>
</dbReference>
<evidence type="ECO:0000313" key="1">
    <source>
        <dbReference type="EMBL" id="ARU06166.1"/>
    </source>
</evidence>
<name>A0A1Y0ERF8_9BURK</name>
<organism evidence="1 2">
    <name type="scientific">Comamonas serinivorans</name>
    <dbReference type="NCBI Taxonomy" id="1082851"/>
    <lineage>
        <taxon>Bacteria</taxon>
        <taxon>Pseudomonadati</taxon>
        <taxon>Pseudomonadota</taxon>
        <taxon>Betaproteobacteria</taxon>
        <taxon>Burkholderiales</taxon>
        <taxon>Comamonadaceae</taxon>
        <taxon>Comamonas</taxon>
    </lineage>
</organism>
<proteinExistence type="predicted"/>
<protein>
    <submittedName>
        <fullName evidence="1">Uncharacterized protein</fullName>
    </submittedName>
</protein>
<sequence length="63" mass="6717">MLWLVLVLSACAGPDDAHADADVQTDLQAIADALAGERPSYITEADWIAAKHALLTAQGEKQR</sequence>
<dbReference type="AlphaFoldDB" id="A0A1Y0ERF8"/>
<reference evidence="1 2" key="1">
    <citation type="submission" date="2017-05" db="EMBL/GenBank/DDBJ databases">
        <authorList>
            <person name="Song R."/>
            <person name="Chenine A.L."/>
            <person name="Ruprecht R.M."/>
        </authorList>
    </citation>
    <scope>NUCLEOTIDE SEQUENCE [LARGE SCALE GENOMIC DNA]</scope>
    <source>
        <strain evidence="1 2">DSM 26136</strain>
    </source>
</reference>